<gene>
    <name evidence="2" type="ordered locus">Huta_2816</name>
</gene>
<dbReference type="EMBL" id="CP001687">
    <property type="protein sequence ID" value="ACV12977.1"/>
    <property type="molecule type" value="Genomic_DNA"/>
</dbReference>
<dbReference type="eggNOG" id="arCOG03101">
    <property type="taxonomic scope" value="Archaea"/>
</dbReference>
<dbReference type="AlphaFoldDB" id="C7NR64"/>
<dbReference type="PANTHER" id="PTHR36110:SF4">
    <property type="entry name" value="RING-CLEAVING DIOXYGENASE MHQA-RELATED"/>
    <property type="match status" value="1"/>
</dbReference>
<dbReference type="Pfam" id="PF00903">
    <property type="entry name" value="Glyoxalase"/>
    <property type="match status" value="1"/>
</dbReference>
<dbReference type="PROSITE" id="PS51819">
    <property type="entry name" value="VOC"/>
    <property type="match status" value="2"/>
</dbReference>
<evidence type="ECO:0000259" key="1">
    <source>
        <dbReference type="PROSITE" id="PS51819"/>
    </source>
</evidence>
<dbReference type="HOGENOM" id="CLU_057821_0_0_2"/>
<dbReference type="GO" id="GO:0051213">
    <property type="term" value="F:dioxygenase activity"/>
    <property type="evidence" value="ECO:0007669"/>
    <property type="project" value="UniProtKB-KW"/>
</dbReference>
<dbReference type="PANTHER" id="PTHR36110">
    <property type="entry name" value="RING-CLEAVING DIOXYGENASE MHQE-RELATED"/>
    <property type="match status" value="1"/>
</dbReference>
<proteinExistence type="predicted"/>
<protein>
    <submittedName>
        <fullName evidence="2">Glyoxalase/bleomycin resistance protein/dioxygenase</fullName>
    </submittedName>
</protein>
<dbReference type="STRING" id="519442.Huta_2816"/>
<dbReference type="InterPro" id="IPR052537">
    <property type="entry name" value="Extradiol_RC_dioxygenase"/>
</dbReference>
<dbReference type="Gene3D" id="3.10.180.10">
    <property type="entry name" value="2,3-Dihydroxybiphenyl 1,2-Dioxygenase, domain 1"/>
    <property type="match status" value="2"/>
</dbReference>
<name>C7NR64_HALUD</name>
<organism evidence="2 3">
    <name type="scientific">Halorhabdus utahensis (strain DSM 12940 / JCM 11049 / AX-2)</name>
    <dbReference type="NCBI Taxonomy" id="519442"/>
    <lineage>
        <taxon>Archaea</taxon>
        <taxon>Methanobacteriati</taxon>
        <taxon>Methanobacteriota</taxon>
        <taxon>Stenosarchaea group</taxon>
        <taxon>Halobacteria</taxon>
        <taxon>Halobacteriales</taxon>
        <taxon>Haloarculaceae</taxon>
        <taxon>Halorhabdus</taxon>
    </lineage>
</organism>
<reference evidence="2 3" key="1">
    <citation type="journal article" date="2009" name="Stand. Genomic Sci.">
        <title>Complete genome sequence of Halorhabdus utahensis type strain (AX-2).</title>
        <authorList>
            <person name="Anderson I."/>
            <person name="Tindall B.J."/>
            <person name="Pomrenke H."/>
            <person name="Goker M."/>
            <person name="Lapidus A."/>
            <person name="Nolan M."/>
            <person name="Copeland A."/>
            <person name="Glavina Del Rio T."/>
            <person name="Chen F."/>
            <person name="Tice H."/>
            <person name="Cheng J.F."/>
            <person name="Lucas S."/>
            <person name="Chertkov O."/>
            <person name="Bruce D."/>
            <person name="Brettin T."/>
            <person name="Detter J.C."/>
            <person name="Han C."/>
            <person name="Goodwin L."/>
            <person name="Land M."/>
            <person name="Hauser L."/>
            <person name="Chang Y.J."/>
            <person name="Jeffries C.D."/>
            <person name="Pitluck S."/>
            <person name="Pati A."/>
            <person name="Mavromatis K."/>
            <person name="Ivanova N."/>
            <person name="Ovchinnikova G."/>
            <person name="Chen A."/>
            <person name="Palaniappan K."/>
            <person name="Chain P."/>
            <person name="Rohde M."/>
            <person name="Bristow J."/>
            <person name="Eisen J.A."/>
            <person name="Markowitz V."/>
            <person name="Hugenholtz P."/>
            <person name="Kyrpides N.C."/>
            <person name="Klenk H.P."/>
        </authorList>
    </citation>
    <scope>NUCLEOTIDE SEQUENCE [LARGE SCALE GENOMIC DNA]</scope>
    <source>
        <strain evidence="3">DSM 12940 / JCM 11049 / AX-2</strain>
    </source>
</reference>
<accession>C7NR64</accession>
<dbReference type="InterPro" id="IPR037523">
    <property type="entry name" value="VOC_core"/>
</dbReference>
<dbReference type="InterPro" id="IPR029068">
    <property type="entry name" value="Glyas_Bleomycin-R_OHBP_Dase"/>
</dbReference>
<evidence type="ECO:0000313" key="3">
    <source>
        <dbReference type="Proteomes" id="UP000002071"/>
    </source>
</evidence>
<dbReference type="CDD" id="cd08347">
    <property type="entry name" value="PcpA_C_like"/>
    <property type="match status" value="1"/>
</dbReference>
<sequence>MSERPLSISMTETPGIHHVTAIASDPQQNLEFYTDTLGLRLVKQSVNQDDTSVYHLFYGDRTGSPGTSMTFFPYPGARPGQVGTGQVSTTAFTIPADAVEYWVDRLEEAGVDADEPRERFGETVIPFRDPDGLPLELVGVADAPAGDPPAGSVPPERAIRGFYGVALSLEDTESTVRLLEEMGYEATDEEGERTRYEAPVDLGAVVDLVAEPDRGRGQPGAGTVHHVAFRVTRDTQADWRDQLQRLGLRPTEIVDRKWFESVYTRTPGGVLFEYATAEPGYTVDEDVEELGERLVLPEWFEDRREEIEAGLPTLSIDE</sequence>
<keyword evidence="3" id="KW-1185">Reference proteome</keyword>
<dbReference type="SUPFAM" id="SSF54593">
    <property type="entry name" value="Glyoxalase/Bleomycin resistance protein/Dihydroxybiphenyl dioxygenase"/>
    <property type="match status" value="1"/>
</dbReference>
<evidence type="ECO:0000313" key="2">
    <source>
        <dbReference type="EMBL" id="ACV12977.1"/>
    </source>
</evidence>
<dbReference type="Proteomes" id="UP000002071">
    <property type="component" value="Chromosome"/>
</dbReference>
<keyword evidence="2" id="KW-0223">Dioxygenase</keyword>
<dbReference type="InterPro" id="IPR004360">
    <property type="entry name" value="Glyas_Fos-R_dOase_dom"/>
</dbReference>
<feature type="domain" description="VOC" evidence="1">
    <location>
        <begin position="161"/>
        <end position="277"/>
    </location>
</feature>
<keyword evidence="2" id="KW-0560">Oxidoreductase</keyword>
<feature type="domain" description="VOC" evidence="1">
    <location>
        <begin position="15"/>
        <end position="140"/>
    </location>
</feature>
<dbReference type="KEGG" id="hut:Huta_2816"/>